<feature type="region of interest" description="Disordered" evidence="1">
    <location>
        <begin position="1"/>
        <end position="25"/>
    </location>
</feature>
<dbReference type="AlphaFoldDB" id="A0A4Y7X8T7"/>
<evidence type="ECO:0000256" key="1">
    <source>
        <dbReference type="SAM" id="MobiDB-lite"/>
    </source>
</evidence>
<sequence>MVSNAIAKHSSTLSAKSTSGKTLVPKTSEIKCRSYPRTCGAMTSCQQARQALKCGNDRLDRDGDGIPCESICGD</sequence>
<name>A0A4Y7X8T7_9GAMM</name>
<gene>
    <name evidence="3" type="ORF">E2B99_13505</name>
</gene>
<dbReference type="OrthoDB" id="9805504at2"/>
<comment type="caution">
    <text evidence="3">The sequence shown here is derived from an EMBL/GenBank/DDBJ whole genome shotgun (WGS) entry which is preliminary data.</text>
</comment>
<evidence type="ECO:0000313" key="3">
    <source>
        <dbReference type="EMBL" id="TEU23414.1"/>
    </source>
</evidence>
<dbReference type="Pfam" id="PF05901">
    <property type="entry name" value="Excalibur"/>
    <property type="match status" value="1"/>
</dbReference>
<feature type="compositionally biased region" description="Polar residues" evidence="1">
    <location>
        <begin position="1"/>
        <end position="21"/>
    </location>
</feature>
<evidence type="ECO:0000259" key="2">
    <source>
        <dbReference type="Pfam" id="PF05901"/>
    </source>
</evidence>
<organism evidence="3 4">
    <name type="scientific">Alkanindiges illinoisensis</name>
    <dbReference type="NCBI Taxonomy" id="197183"/>
    <lineage>
        <taxon>Bacteria</taxon>
        <taxon>Pseudomonadati</taxon>
        <taxon>Pseudomonadota</taxon>
        <taxon>Gammaproteobacteria</taxon>
        <taxon>Moraxellales</taxon>
        <taxon>Moraxellaceae</taxon>
        <taxon>Alkanindiges</taxon>
    </lineage>
</organism>
<evidence type="ECO:0000313" key="4">
    <source>
        <dbReference type="Proteomes" id="UP000297834"/>
    </source>
</evidence>
<dbReference type="Proteomes" id="UP000297834">
    <property type="component" value="Unassembled WGS sequence"/>
</dbReference>
<feature type="domain" description="Excalibur calcium-binding" evidence="2">
    <location>
        <begin position="37"/>
        <end position="69"/>
    </location>
</feature>
<dbReference type="EMBL" id="SNTY01000085">
    <property type="protein sequence ID" value="TEU23414.1"/>
    <property type="molecule type" value="Genomic_DNA"/>
</dbReference>
<reference evidence="3 4" key="1">
    <citation type="submission" date="2019-03" db="EMBL/GenBank/DDBJ databases">
        <title>Alkanindiges illinoisensis: a potential pathogenic isolated from ascites of a gastric cancer patient with abdominal metastasis.</title>
        <authorList>
            <person name="Hu X."/>
            <person name="Yang B."/>
            <person name="Yan X."/>
            <person name="Lin L."/>
            <person name="Zhao H."/>
            <person name="Zhou F."/>
            <person name="Su B."/>
            <person name="Chen J."/>
            <person name="Rui Y."/>
            <person name="Wang Q."/>
            <person name="Zheng L."/>
        </authorList>
    </citation>
    <scope>NUCLEOTIDE SEQUENCE [LARGE SCALE GENOMIC DNA]</scope>
    <source>
        <strain evidence="3 4">NFYY 23406</strain>
    </source>
</reference>
<dbReference type="InterPro" id="IPR008613">
    <property type="entry name" value="Excalibur_Ca-bd_domain"/>
</dbReference>
<accession>A0A4Y7X8T7</accession>
<proteinExistence type="predicted"/>
<keyword evidence="4" id="KW-1185">Reference proteome</keyword>
<protein>
    <submittedName>
        <fullName evidence="3">Excalibur calcium-binding domain-containing protein</fullName>
    </submittedName>
</protein>